<keyword evidence="2" id="KW-1185">Reference proteome</keyword>
<proteinExistence type="predicted"/>
<sequence length="327" mass="36348">MSNVTIKGFKMPSEADKLKCFICGRIIMERYYSLSTVKCETSGMKVTEVLGQLIGELFYVVVSDSDVICRCCTSLLNTYDRLECLRAQLSSVIRSNLNENYLSKQVANHLEFDLAHLGQSISPSCPFSELELSQELLSGKPSPADSVSFIPTASVEPNVVKLEPRSIIETAFETLQYDLSELNHKEPCFSEPITPFSISQVNFTEGDIQNQINTLTDIETQYIHDQLTLPCSFGHLETDLFSKADSSETTSNSYPLACNIPPDGESFKMANKINPLEESFSDGDHIADQDSAENFYVQIVSESGETSRSVLTLDSDSAQVLKHKWEA</sequence>
<dbReference type="AlphaFoldDB" id="A0A9P0CBU2"/>
<evidence type="ECO:0000313" key="1">
    <source>
        <dbReference type="EMBL" id="CAH0762143.1"/>
    </source>
</evidence>
<dbReference type="EMBL" id="OU963871">
    <property type="protein sequence ID" value="CAH0762143.1"/>
    <property type="molecule type" value="Genomic_DNA"/>
</dbReference>
<protein>
    <submittedName>
        <fullName evidence="1">Uncharacterized protein</fullName>
    </submittedName>
</protein>
<evidence type="ECO:0000313" key="2">
    <source>
        <dbReference type="Proteomes" id="UP001152759"/>
    </source>
</evidence>
<organism evidence="1 2">
    <name type="scientific">Bemisia tabaci</name>
    <name type="common">Sweetpotato whitefly</name>
    <name type="synonym">Aleurodes tabaci</name>
    <dbReference type="NCBI Taxonomy" id="7038"/>
    <lineage>
        <taxon>Eukaryota</taxon>
        <taxon>Metazoa</taxon>
        <taxon>Ecdysozoa</taxon>
        <taxon>Arthropoda</taxon>
        <taxon>Hexapoda</taxon>
        <taxon>Insecta</taxon>
        <taxon>Pterygota</taxon>
        <taxon>Neoptera</taxon>
        <taxon>Paraneoptera</taxon>
        <taxon>Hemiptera</taxon>
        <taxon>Sternorrhyncha</taxon>
        <taxon>Aleyrodoidea</taxon>
        <taxon>Aleyrodidae</taxon>
        <taxon>Aleyrodinae</taxon>
        <taxon>Bemisia</taxon>
    </lineage>
</organism>
<dbReference type="Proteomes" id="UP001152759">
    <property type="component" value="Chromosome 10"/>
</dbReference>
<accession>A0A9P0CBU2</accession>
<gene>
    <name evidence="1" type="ORF">BEMITA_LOCUS2309</name>
</gene>
<reference evidence="1" key="1">
    <citation type="submission" date="2021-12" db="EMBL/GenBank/DDBJ databases">
        <authorList>
            <person name="King R."/>
        </authorList>
    </citation>
    <scope>NUCLEOTIDE SEQUENCE</scope>
</reference>
<name>A0A9P0CBU2_BEMTA</name>
<dbReference type="KEGG" id="btab:109029899"/>